<dbReference type="Proteomes" id="UP000012137">
    <property type="component" value="Unassembled WGS sequence"/>
</dbReference>
<evidence type="ECO:0000313" key="2">
    <source>
        <dbReference type="Proteomes" id="UP000012137"/>
    </source>
</evidence>
<protein>
    <submittedName>
        <fullName evidence="1">Uncharacterized protein</fullName>
    </submittedName>
</protein>
<evidence type="ECO:0000313" key="1">
    <source>
        <dbReference type="EMBL" id="EMN27904.1"/>
    </source>
</evidence>
<gene>
    <name evidence="1" type="ORF">LEP1GSC083_1530</name>
</gene>
<proteinExistence type="predicted"/>
<dbReference type="AlphaFoldDB" id="M6K1A7"/>
<sequence>MQAALKTPLSTLPNQPDKNLVTWSEICISHPTYLNRTGNKLFPIAH</sequence>
<accession>M6K1A7</accession>
<reference evidence="1 2" key="1">
    <citation type="submission" date="2013-01" db="EMBL/GenBank/DDBJ databases">
        <authorList>
            <person name="Harkins D.M."/>
            <person name="Durkin A.S."/>
            <person name="Brinkac L.M."/>
            <person name="Haft D.H."/>
            <person name="Selengut J.D."/>
            <person name="Sanka R."/>
            <person name="DePew J."/>
            <person name="Purushe J."/>
            <person name="Peacock S.J."/>
            <person name="Thaipadungpanit J."/>
            <person name="Wuthiekanun V.W."/>
            <person name="Day N.P."/>
            <person name="Vinetz J.M."/>
            <person name="Sutton G.G."/>
            <person name="Nierman W.C."/>
            <person name="Fouts D.E."/>
        </authorList>
    </citation>
    <scope>NUCLEOTIDE SEQUENCE [LARGE SCALE GENOMIC DNA]</scope>
    <source>
        <strain evidence="1 2">L0374</strain>
    </source>
</reference>
<comment type="caution">
    <text evidence="1">The sequence shown here is derived from an EMBL/GenBank/DDBJ whole genome shotgun (WGS) entry which is preliminary data.</text>
</comment>
<organism evidence="1 2">
    <name type="scientific">Leptospira interrogans serovar Pyrogenes str. L0374</name>
    <dbReference type="NCBI Taxonomy" id="1049928"/>
    <lineage>
        <taxon>Bacteria</taxon>
        <taxon>Pseudomonadati</taxon>
        <taxon>Spirochaetota</taxon>
        <taxon>Spirochaetia</taxon>
        <taxon>Leptospirales</taxon>
        <taxon>Leptospiraceae</taxon>
        <taxon>Leptospira</taxon>
    </lineage>
</organism>
<dbReference type="EMBL" id="AHMZ02000152">
    <property type="protein sequence ID" value="EMN27904.1"/>
    <property type="molecule type" value="Genomic_DNA"/>
</dbReference>
<name>M6K1A7_LEPIR</name>